<feature type="domain" description="SpoVT-AbrB" evidence="1">
    <location>
        <begin position="4"/>
        <end position="49"/>
    </location>
</feature>
<reference evidence="2" key="1">
    <citation type="submission" date="2008-06" db="EMBL/GenBank/DDBJ databases">
        <title>Complete sequence of Chlorobium phaeobacteroides BS1.</title>
        <authorList>
            <consortium name="US DOE Joint Genome Institute"/>
            <person name="Lucas S."/>
            <person name="Copeland A."/>
            <person name="Lapidus A."/>
            <person name="Glavina del Rio T."/>
            <person name="Dalin E."/>
            <person name="Tice H."/>
            <person name="Bruce D."/>
            <person name="Goodwin L."/>
            <person name="Pitluck S."/>
            <person name="Schmutz J."/>
            <person name="Larimer F."/>
            <person name="Land M."/>
            <person name="Hauser L."/>
            <person name="Kyrpides N."/>
            <person name="Ovchinnikova G."/>
            <person name="Li T."/>
            <person name="Liu Z."/>
            <person name="Zhao F."/>
            <person name="Overmann J."/>
            <person name="Bryant D.A."/>
            <person name="Richardson P."/>
        </authorList>
    </citation>
    <scope>NUCLEOTIDE SEQUENCE [LARGE SCALE GENOMIC DNA]</scope>
    <source>
        <strain evidence="2">BS1</strain>
    </source>
</reference>
<accession>B3EPF8</accession>
<dbReference type="Pfam" id="PF04014">
    <property type="entry name" value="MazE_antitoxin"/>
    <property type="match status" value="1"/>
</dbReference>
<dbReference type="SMART" id="SM00966">
    <property type="entry name" value="SpoVT_AbrB"/>
    <property type="match status" value="1"/>
</dbReference>
<dbReference type="InterPro" id="IPR037914">
    <property type="entry name" value="SpoVT-AbrB_sf"/>
</dbReference>
<proteinExistence type="predicted"/>
<dbReference type="InterPro" id="IPR007159">
    <property type="entry name" value="SpoVT-AbrB_dom"/>
</dbReference>
<dbReference type="OrthoDB" id="7064356at2"/>
<name>B3EPF8_CHLPB</name>
<protein>
    <submittedName>
        <fullName evidence="2">Transcriptional regulator, AbrB family</fullName>
    </submittedName>
</protein>
<dbReference type="Gene3D" id="2.10.260.10">
    <property type="match status" value="1"/>
</dbReference>
<dbReference type="KEGG" id="cpb:Cphamn1_0891"/>
<dbReference type="NCBIfam" id="TIGR01439">
    <property type="entry name" value="lp_hng_hel_AbrB"/>
    <property type="match status" value="1"/>
</dbReference>
<dbReference type="SUPFAM" id="SSF89447">
    <property type="entry name" value="AbrB/MazE/MraZ-like"/>
    <property type="match status" value="1"/>
</dbReference>
<gene>
    <name evidence="2" type="ordered locus">Cphamn1_0891</name>
</gene>
<dbReference type="GO" id="GO:0003677">
    <property type="term" value="F:DNA binding"/>
    <property type="evidence" value="ECO:0007669"/>
    <property type="project" value="InterPro"/>
</dbReference>
<evidence type="ECO:0000259" key="1">
    <source>
        <dbReference type="SMART" id="SM00966"/>
    </source>
</evidence>
<dbReference type="HOGENOM" id="CLU_2354671_0_0_10"/>
<sequence length="96" mass="11152">MAKVRVRQKNQITIPLRIAEEANIKPDDMLEIRYTNGVIALMPHGRKERKRSVMDYAGIARGTWGKTIAEIEEELKRDSNPLRLYIFHHQRSGNPI</sequence>
<dbReference type="AlphaFoldDB" id="B3EPF8"/>
<organism evidence="2">
    <name type="scientific">Chlorobium phaeobacteroides (strain BS1)</name>
    <dbReference type="NCBI Taxonomy" id="331678"/>
    <lineage>
        <taxon>Bacteria</taxon>
        <taxon>Pseudomonadati</taxon>
        <taxon>Chlorobiota</taxon>
        <taxon>Chlorobiia</taxon>
        <taxon>Chlorobiales</taxon>
        <taxon>Chlorobiaceae</taxon>
        <taxon>Chlorobium/Pelodictyon group</taxon>
        <taxon>Chlorobium</taxon>
    </lineage>
</organism>
<dbReference type="EMBL" id="CP001101">
    <property type="protein sequence ID" value="ACE03836.1"/>
    <property type="molecule type" value="Genomic_DNA"/>
</dbReference>
<evidence type="ECO:0000313" key="2">
    <source>
        <dbReference type="EMBL" id="ACE03836.1"/>
    </source>
</evidence>